<evidence type="ECO:0000313" key="3">
    <source>
        <dbReference type="Proteomes" id="UP001208771"/>
    </source>
</evidence>
<accession>A0AAE3SVW7</accession>
<feature type="domain" description="Methyltransferase type 11" evidence="1">
    <location>
        <begin position="63"/>
        <end position="141"/>
    </location>
</feature>
<sequence length="250" mass="28719">MNAREHFHLAVRPEFAAGAYGRFDSDISFYNRVNALIGPDSVILEYGAGRGSFLDDPSHYRRTLRALKGKARKVVGCDIDAAVLENQSVDERHVIQPNARLPFEDGTFDLVTCDWVIEHIEDPDGFETEIRRILKPGGWFCARTPNKWGMTGLGVRLVPDWLEKKVLSAVWPERSDEDVFPKYYRLNSWPALTKHFPQNRWLNASYGYGGEPKYHANNRLLFRLMSLWNAIAPEFMATDLLIFMQKRDVA</sequence>
<dbReference type="RefSeq" id="WP_306411910.1">
    <property type="nucleotide sequence ID" value="NZ_JANFPI010000004.1"/>
</dbReference>
<organism evidence="2 3">
    <name type="scientific">Ectorhizobium quercum</name>
    <dbReference type="NCBI Taxonomy" id="2965071"/>
    <lineage>
        <taxon>Bacteria</taxon>
        <taxon>Pseudomonadati</taxon>
        <taxon>Pseudomonadota</taxon>
        <taxon>Alphaproteobacteria</taxon>
        <taxon>Hyphomicrobiales</taxon>
        <taxon>Rhizobiaceae</taxon>
        <taxon>Ectorhizobium</taxon>
    </lineage>
</organism>
<dbReference type="SUPFAM" id="SSF53335">
    <property type="entry name" value="S-adenosyl-L-methionine-dependent methyltransferases"/>
    <property type="match status" value="1"/>
</dbReference>
<keyword evidence="2" id="KW-0489">Methyltransferase</keyword>
<proteinExistence type="predicted"/>
<evidence type="ECO:0000259" key="1">
    <source>
        <dbReference type="Pfam" id="PF08241"/>
    </source>
</evidence>
<dbReference type="PANTHER" id="PTHR43591">
    <property type="entry name" value="METHYLTRANSFERASE"/>
    <property type="match status" value="1"/>
</dbReference>
<dbReference type="Gene3D" id="3.40.50.150">
    <property type="entry name" value="Vaccinia Virus protein VP39"/>
    <property type="match status" value="1"/>
</dbReference>
<dbReference type="CDD" id="cd02440">
    <property type="entry name" value="AdoMet_MTases"/>
    <property type="match status" value="1"/>
</dbReference>
<evidence type="ECO:0000313" key="2">
    <source>
        <dbReference type="EMBL" id="MCX8998123.1"/>
    </source>
</evidence>
<keyword evidence="3" id="KW-1185">Reference proteome</keyword>
<dbReference type="GO" id="GO:0008757">
    <property type="term" value="F:S-adenosylmethionine-dependent methyltransferase activity"/>
    <property type="evidence" value="ECO:0007669"/>
    <property type="project" value="InterPro"/>
</dbReference>
<dbReference type="Pfam" id="PF08241">
    <property type="entry name" value="Methyltransf_11"/>
    <property type="match status" value="1"/>
</dbReference>
<dbReference type="InterPro" id="IPR013216">
    <property type="entry name" value="Methyltransf_11"/>
</dbReference>
<dbReference type="GO" id="GO:0032259">
    <property type="term" value="P:methylation"/>
    <property type="evidence" value="ECO:0007669"/>
    <property type="project" value="UniProtKB-KW"/>
</dbReference>
<keyword evidence="2" id="KW-0808">Transferase</keyword>
<dbReference type="InterPro" id="IPR029063">
    <property type="entry name" value="SAM-dependent_MTases_sf"/>
</dbReference>
<dbReference type="Proteomes" id="UP001208771">
    <property type="component" value="Unassembled WGS sequence"/>
</dbReference>
<protein>
    <submittedName>
        <fullName evidence="2">Class I SAM-dependent methyltransferase</fullName>
    </submittedName>
</protein>
<comment type="caution">
    <text evidence="2">The sequence shown here is derived from an EMBL/GenBank/DDBJ whole genome shotgun (WGS) entry which is preliminary data.</text>
</comment>
<dbReference type="EMBL" id="JANFPI010000004">
    <property type="protein sequence ID" value="MCX8998123.1"/>
    <property type="molecule type" value="Genomic_DNA"/>
</dbReference>
<gene>
    <name evidence="2" type="ORF">NOF55_13510</name>
</gene>
<dbReference type="AlphaFoldDB" id="A0AAE3SVW7"/>
<name>A0AAE3SVW7_9HYPH</name>
<reference evidence="2" key="1">
    <citation type="submission" date="2022-07" db="EMBL/GenBank/DDBJ databases">
        <title>Ectorhizobium quercum gen.nov., sp. nov.</title>
        <authorList>
            <person name="Ma T."/>
            <person name="Li Y."/>
        </authorList>
    </citation>
    <scope>NUCLEOTIDE SEQUENCE</scope>
    <source>
        <strain evidence="2">BDR2-2</strain>
    </source>
</reference>